<dbReference type="PANTHER" id="PTHR43439:SF1">
    <property type="entry name" value="PHENYLACETATE-COENZYME A LIGASE"/>
    <property type="match status" value="1"/>
</dbReference>
<dbReference type="GO" id="GO:0000166">
    <property type="term" value="F:nucleotide binding"/>
    <property type="evidence" value="ECO:0007669"/>
    <property type="project" value="UniProtKB-KW"/>
</dbReference>
<dbReference type="Pfam" id="PF14535">
    <property type="entry name" value="AMP-binding_C_2"/>
    <property type="match status" value="1"/>
</dbReference>
<dbReference type="FunFam" id="3.40.50.12780:FF:000016">
    <property type="entry name" value="Phenylacetate-coenzyme A ligase"/>
    <property type="match status" value="1"/>
</dbReference>
<keyword evidence="2 9" id="KW-0436">Ligase</keyword>
<feature type="domain" description="AMP-dependent ligase C-terminal" evidence="11">
    <location>
        <begin position="335"/>
        <end position="431"/>
    </location>
</feature>
<evidence type="ECO:0000256" key="6">
    <source>
        <dbReference type="ARBA" id="ARBA00066629"/>
    </source>
</evidence>
<comment type="catalytic activity">
    <reaction evidence="9">
        <text>2-phenylacetate + ATP + CoA = phenylacetyl-CoA + AMP + diphosphate</text>
        <dbReference type="Rhea" id="RHEA:20956"/>
        <dbReference type="ChEBI" id="CHEBI:18401"/>
        <dbReference type="ChEBI" id="CHEBI:30616"/>
        <dbReference type="ChEBI" id="CHEBI:33019"/>
        <dbReference type="ChEBI" id="CHEBI:57287"/>
        <dbReference type="ChEBI" id="CHEBI:57390"/>
        <dbReference type="ChEBI" id="CHEBI:456215"/>
        <dbReference type="EC" id="6.2.1.30"/>
    </reaction>
</comment>
<dbReference type="OrthoDB" id="580775at2"/>
<comment type="pathway">
    <text evidence="4 9">Aromatic compound metabolism; phenylacetate degradation.</text>
</comment>
<dbReference type="RefSeq" id="WP_128466830.1">
    <property type="nucleotide sequence ID" value="NZ_CP035108.1"/>
</dbReference>
<dbReference type="Proteomes" id="UP000287502">
    <property type="component" value="Chromosome"/>
</dbReference>
<evidence type="ECO:0000256" key="7">
    <source>
        <dbReference type="ARBA" id="ARBA00068695"/>
    </source>
</evidence>
<dbReference type="InterPro" id="IPR051414">
    <property type="entry name" value="Adenylate-forming_Reductase"/>
</dbReference>
<evidence type="ECO:0000259" key="10">
    <source>
        <dbReference type="Pfam" id="PF00501"/>
    </source>
</evidence>
<evidence type="ECO:0000256" key="3">
    <source>
        <dbReference type="ARBA" id="ARBA00022741"/>
    </source>
</evidence>
<dbReference type="PIRSF" id="PIRSF006444">
    <property type="entry name" value="PaaK"/>
    <property type="match status" value="1"/>
</dbReference>
<proteinExistence type="inferred from homology"/>
<dbReference type="InterPro" id="IPR000873">
    <property type="entry name" value="AMP-dep_synth/lig_dom"/>
</dbReference>
<evidence type="ECO:0000313" key="13">
    <source>
        <dbReference type="Proteomes" id="UP000287502"/>
    </source>
</evidence>
<dbReference type="Pfam" id="PF00501">
    <property type="entry name" value="AMP-binding"/>
    <property type="match status" value="1"/>
</dbReference>
<dbReference type="EC" id="6.2.1.30" evidence="6 9"/>
<feature type="domain" description="AMP-dependent synthetase/ligase" evidence="10">
    <location>
        <begin position="79"/>
        <end position="286"/>
    </location>
</feature>
<dbReference type="AlphaFoldDB" id="A0A410JZF3"/>
<dbReference type="InterPro" id="IPR011880">
    <property type="entry name" value="PA_CoA_ligase"/>
</dbReference>
<dbReference type="GO" id="GO:0010124">
    <property type="term" value="P:phenylacetate catabolic process"/>
    <property type="evidence" value="ECO:0007669"/>
    <property type="project" value="UniProtKB-UniRule"/>
</dbReference>
<dbReference type="Gene3D" id="3.30.300.30">
    <property type="match status" value="1"/>
</dbReference>
<dbReference type="UniPathway" id="UPA00930"/>
<evidence type="ECO:0000256" key="2">
    <source>
        <dbReference type="ARBA" id="ARBA00022598"/>
    </source>
</evidence>
<evidence type="ECO:0000313" key="12">
    <source>
        <dbReference type="EMBL" id="QAR33544.1"/>
    </source>
</evidence>
<comment type="subunit">
    <text evidence="1">Monomer.</text>
</comment>
<evidence type="ECO:0000256" key="4">
    <source>
        <dbReference type="ARBA" id="ARBA00060591"/>
    </source>
</evidence>
<keyword evidence="3 9" id="KW-0547">Nucleotide-binding</keyword>
<keyword evidence="13" id="KW-1185">Reference proteome</keyword>
<dbReference type="PANTHER" id="PTHR43439">
    <property type="entry name" value="PHENYLACETATE-COENZYME A LIGASE"/>
    <property type="match status" value="1"/>
</dbReference>
<dbReference type="CDD" id="cd05913">
    <property type="entry name" value="PaaK"/>
    <property type="match status" value="1"/>
</dbReference>
<accession>A0A410JZF3</accession>
<dbReference type="EMBL" id="CP035108">
    <property type="protein sequence ID" value="QAR33544.1"/>
    <property type="molecule type" value="Genomic_DNA"/>
</dbReference>
<organism evidence="12 13">
    <name type="scientific">Geovibrio thiophilus</name>
    <dbReference type="NCBI Taxonomy" id="139438"/>
    <lineage>
        <taxon>Bacteria</taxon>
        <taxon>Pseudomonadati</taxon>
        <taxon>Deferribacterota</taxon>
        <taxon>Deferribacteres</taxon>
        <taxon>Deferribacterales</taxon>
        <taxon>Geovibrionaceae</taxon>
        <taxon>Geovibrio</taxon>
    </lineage>
</organism>
<dbReference type="InterPro" id="IPR045851">
    <property type="entry name" value="AMP-bd_C_sf"/>
</dbReference>
<evidence type="ECO:0000256" key="1">
    <source>
        <dbReference type="ARBA" id="ARBA00011245"/>
    </source>
</evidence>
<gene>
    <name evidence="12" type="ORF">EP073_09060</name>
</gene>
<protein>
    <recommendedName>
        <fullName evidence="7 9">Phenylacetate-coenzyme A ligase</fullName>
        <ecNumber evidence="6 9">6.2.1.30</ecNumber>
    </recommendedName>
    <alternativeName>
        <fullName evidence="8 9">Phenylacetyl-CoA ligase</fullName>
    </alternativeName>
</protein>
<evidence type="ECO:0000259" key="11">
    <source>
        <dbReference type="Pfam" id="PF14535"/>
    </source>
</evidence>
<dbReference type="KEGG" id="gtl:EP073_09060"/>
<reference evidence="12 13" key="1">
    <citation type="submission" date="2019-01" db="EMBL/GenBank/DDBJ databases">
        <title>Geovibrio thiophilus DSM 11263, complete genome.</title>
        <authorList>
            <person name="Spring S."/>
            <person name="Bunk B."/>
            <person name="Sproer C."/>
        </authorList>
    </citation>
    <scope>NUCLEOTIDE SEQUENCE [LARGE SCALE GENOMIC DNA]</scope>
    <source>
        <strain evidence="12 13">DSM 11263</strain>
    </source>
</reference>
<comment type="similarity">
    <text evidence="5 9">Belongs to the phenylacetyl-CoA ligase family.</text>
</comment>
<dbReference type="GO" id="GO:0047475">
    <property type="term" value="F:phenylacetate-CoA ligase activity"/>
    <property type="evidence" value="ECO:0007669"/>
    <property type="project" value="UniProtKB-EC"/>
</dbReference>
<dbReference type="InterPro" id="IPR028154">
    <property type="entry name" value="AMP-dep_Lig_C"/>
</dbReference>
<dbReference type="InterPro" id="IPR042099">
    <property type="entry name" value="ANL_N_sf"/>
</dbReference>
<dbReference type="SUPFAM" id="SSF56801">
    <property type="entry name" value="Acetyl-CoA synthetase-like"/>
    <property type="match status" value="1"/>
</dbReference>
<evidence type="ECO:0000256" key="5">
    <source>
        <dbReference type="ARBA" id="ARBA00061566"/>
    </source>
</evidence>
<name>A0A410JZF3_9BACT</name>
<comment type="function">
    <text evidence="9">Catalyzes the activation of phenylacetic acid (PA) to phenylacetyl-CoA (PA-CoA).</text>
</comment>
<sequence length="434" mass="49014">MKYWQEREETMSVEEREAFQLERMQSTLNRAYKNVDFYKKKFDETGIKSDSVKELADIATLPFTTKQDLRDNYPYGMFAVPLRDIVRIHSSSGTTGKPTVVGYTRADLENWKDLVARIIIAGGADEQDIVHVAFTYGLFTGGFGLHYGAEHIGASVIPVSSGNTARQIGIMQDYRSTVLVSTPSYALHIAETLSKMGLNKNDLHLKTGLFGSEPWGEKIRQEIEDKLGIDAVDNYGLSELMGPGIAGECLEKSGLHVNEDHFYVEIIDPETLKPLPIGEKGELVITTLKREAMPLIRYRTRDVTRLYREKCACGRTLIKMEKPRGRTDDMIIVNGVNVYPSQVAEALESVNGASPHFMMVVSKKGVLDELEIQIEVSEALFFDEMKKQKSLMEELVRVFQQAILIKPRVKLVMPKTLERFEGKAKRVIDNRKPE</sequence>
<dbReference type="Gene3D" id="3.40.50.12780">
    <property type="entry name" value="N-terminal domain of ligase-like"/>
    <property type="match status" value="1"/>
</dbReference>
<evidence type="ECO:0000256" key="8">
    <source>
        <dbReference type="ARBA" id="ARBA00075111"/>
    </source>
</evidence>
<evidence type="ECO:0000256" key="9">
    <source>
        <dbReference type="PIRNR" id="PIRNR006444"/>
    </source>
</evidence>